<evidence type="ECO:0000313" key="5">
    <source>
        <dbReference type="EMBL" id="PWF22497.1"/>
    </source>
</evidence>
<gene>
    <name evidence="5" type="ORF">DD235_10385</name>
</gene>
<comment type="caution">
    <text evidence="5">The sequence shown here is derived from an EMBL/GenBank/DDBJ whole genome shotgun (WGS) entry which is preliminary data.</text>
</comment>
<sequence>MSAALHVVPADALVDQPRHIHAAGLAPGQVRLLAESTYPDGSVWRSQARFDVGADGLLDLDTALPAAGDWHTPEPMGVIWSMRQVQLPRLPELSDGIAARQIALTVEDSAGQRAQAVLVQRFLGTGVRRQEVRESGLSATLFTPAGDGPHPLVIVLNGSGGGTPEQRAALFAAHGYMGLALAYFKAPGRPAYISGTPLEYFETALDWAIGRLQPHRGFVAVSGLSRGGELALLLGATFPAQVSAVIGYVPSAVVHGTLRAGAPEEPRDATAWTWRGQALHNVWQANPLADWHAFDHPPSPDRPIRQAPAFVAAQAHAPSVAAARIPVERIAGPVLLISGAEDGFWPSQAYSEQIVATLQAAGHAWSAWHDAHPGAGHAIGLPYVPTTMIANVHPVAGVPLDGGGTPQANARANRLSWARVLDFLEEARAAHVARQQGCVS</sequence>
<dbReference type="SUPFAM" id="SSF53474">
    <property type="entry name" value="alpha/beta-Hydrolases"/>
    <property type="match status" value="1"/>
</dbReference>
<name>A0A2V1JVX9_9BURK</name>
<dbReference type="Gene3D" id="2.60.40.2240">
    <property type="entry name" value="Acyl-CoA thioester hydrolase/BAAT N-terminal domain"/>
    <property type="match status" value="1"/>
</dbReference>
<dbReference type="AlphaFoldDB" id="A0A2V1JVX9"/>
<dbReference type="InterPro" id="IPR016662">
    <property type="entry name" value="Acyl-CoA_thioEstase_long-chain"/>
</dbReference>
<dbReference type="RefSeq" id="WP_109062021.1">
    <property type="nucleotide sequence ID" value="NZ_QETA01000004.1"/>
</dbReference>
<dbReference type="EMBL" id="QETA01000004">
    <property type="protein sequence ID" value="PWF22497.1"/>
    <property type="molecule type" value="Genomic_DNA"/>
</dbReference>
<feature type="active site" description="Charge relay system" evidence="2">
    <location>
        <position position="342"/>
    </location>
</feature>
<feature type="domain" description="Acyl-CoA thioester hydrolase/bile acid-CoA amino acid N-acetyltransferase" evidence="3">
    <location>
        <begin position="15"/>
        <end position="134"/>
    </location>
</feature>
<keyword evidence="5" id="KW-0378">Hydrolase</keyword>
<feature type="active site" description="Charge relay system" evidence="2">
    <location>
        <position position="225"/>
    </location>
</feature>
<dbReference type="InterPro" id="IPR014940">
    <property type="entry name" value="BAAT_C"/>
</dbReference>
<dbReference type="GO" id="GO:0047617">
    <property type="term" value="F:fatty acyl-CoA hydrolase activity"/>
    <property type="evidence" value="ECO:0007669"/>
    <property type="project" value="TreeGrafter"/>
</dbReference>
<dbReference type="Pfam" id="PF08840">
    <property type="entry name" value="BAAT_C"/>
    <property type="match status" value="2"/>
</dbReference>
<evidence type="ECO:0000259" key="3">
    <source>
        <dbReference type="Pfam" id="PF04775"/>
    </source>
</evidence>
<evidence type="ECO:0000256" key="1">
    <source>
        <dbReference type="ARBA" id="ARBA00006538"/>
    </source>
</evidence>
<dbReference type="PANTHER" id="PTHR10824:SF4">
    <property type="entry name" value="ACYL-COENZYME A THIOESTERASE 1-LIKE"/>
    <property type="match status" value="1"/>
</dbReference>
<dbReference type="Proteomes" id="UP000245212">
    <property type="component" value="Unassembled WGS sequence"/>
</dbReference>
<protein>
    <submittedName>
        <fullName evidence="5">Acyl-CoA thioester hydrolase</fullName>
    </submittedName>
</protein>
<accession>A0A2V1JVX9</accession>
<dbReference type="Pfam" id="PF04775">
    <property type="entry name" value="Bile_Hydr_Trans"/>
    <property type="match status" value="1"/>
</dbReference>
<proteinExistence type="inferred from homology"/>
<dbReference type="Gene3D" id="3.40.50.1820">
    <property type="entry name" value="alpha/beta hydrolase"/>
    <property type="match status" value="1"/>
</dbReference>
<feature type="domain" description="BAAT/Acyl-CoA thioester hydrolase C-terminal" evidence="4">
    <location>
        <begin position="322"/>
        <end position="427"/>
    </location>
</feature>
<dbReference type="PIRSF" id="PIRSF016521">
    <property type="entry name" value="Acyl-CoA_hydro"/>
    <property type="match status" value="1"/>
</dbReference>
<organism evidence="5 6">
    <name type="scientific">Corticimicrobacter populi</name>
    <dbReference type="NCBI Taxonomy" id="2175229"/>
    <lineage>
        <taxon>Bacteria</taxon>
        <taxon>Pseudomonadati</taxon>
        <taxon>Pseudomonadota</taxon>
        <taxon>Betaproteobacteria</taxon>
        <taxon>Burkholderiales</taxon>
        <taxon>Alcaligenaceae</taxon>
        <taxon>Corticimicrobacter</taxon>
    </lineage>
</organism>
<dbReference type="InterPro" id="IPR006862">
    <property type="entry name" value="Thio_Ohase/aa_AcTrfase"/>
</dbReference>
<keyword evidence="6" id="KW-1185">Reference proteome</keyword>
<dbReference type="GO" id="GO:0006637">
    <property type="term" value="P:acyl-CoA metabolic process"/>
    <property type="evidence" value="ECO:0007669"/>
    <property type="project" value="InterPro"/>
</dbReference>
<evidence type="ECO:0000259" key="4">
    <source>
        <dbReference type="Pfam" id="PF08840"/>
    </source>
</evidence>
<dbReference type="PANTHER" id="PTHR10824">
    <property type="entry name" value="ACYL-COENZYME A THIOESTERASE-RELATED"/>
    <property type="match status" value="1"/>
</dbReference>
<dbReference type="InterPro" id="IPR042490">
    <property type="entry name" value="Thio_Ohase/BAAT_N"/>
</dbReference>
<dbReference type="GO" id="GO:0006631">
    <property type="term" value="P:fatty acid metabolic process"/>
    <property type="evidence" value="ECO:0007669"/>
    <property type="project" value="TreeGrafter"/>
</dbReference>
<reference evidence="6" key="1">
    <citation type="submission" date="2018-05" db="EMBL/GenBank/DDBJ databases">
        <authorList>
            <person name="Li Y."/>
        </authorList>
    </citation>
    <scope>NUCLEOTIDE SEQUENCE [LARGE SCALE GENOMIC DNA]</scope>
    <source>
        <strain evidence="6">3d-2-2</strain>
    </source>
</reference>
<comment type="similarity">
    <text evidence="1">Belongs to the C/M/P thioester hydrolase family.</text>
</comment>
<evidence type="ECO:0000256" key="2">
    <source>
        <dbReference type="PIRSR" id="PIRSR016521-1"/>
    </source>
</evidence>
<feature type="domain" description="BAAT/Acyl-CoA thioester hydrolase C-terminal" evidence="4">
    <location>
        <begin position="197"/>
        <end position="255"/>
    </location>
</feature>
<dbReference type="InterPro" id="IPR029058">
    <property type="entry name" value="AB_hydrolase_fold"/>
</dbReference>
<feature type="active site" description="Charge relay system" evidence="2">
    <location>
        <position position="377"/>
    </location>
</feature>
<evidence type="ECO:0000313" key="6">
    <source>
        <dbReference type="Proteomes" id="UP000245212"/>
    </source>
</evidence>